<evidence type="ECO:0000313" key="2">
    <source>
        <dbReference type="EMBL" id="SHJ14195.1"/>
    </source>
</evidence>
<dbReference type="InterPro" id="IPR038725">
    <property type="entry name" value="YdaG_split_barrel_FMN-bd"/>
</dbReference>
<dbReference type="Gene3D" id="2.30.110.10">
    <property type="entry name" value="Electron Transport, Fmn-binding Protein, Chain A"/>
    <property type="match status" value="1"/>
</dbReference>
<dbReference type="InterPro" id="IPR012349">
    <property type="entry name" value="Split_barrel_FMN-bd"/>
</dbReference>
<accession>A0A1M6GWF1</accession>
<sequence>MRDAEKTVGGMIDKLKTAFIGSIDAEGFPNIKAMLQPRKREGIKVIYLTTNTSSMRVAQYRKNDRASIYFCDTRFFRGVMLRGTMEVLTDASSKEMIWQEGDTMYYPEGVTDPDYCVLKFTAISGRYYSNFKSESFVVD</sequence>
<reference evidence="3" key="1">
    <citation type="submission" date="2016-11" db="EMBL/GenBank/DDBJ databases">
        <authorList>
            <person name="Varghese N."/>
            <person name="Submissions S."/>
        </authorList>
    </citation>
    <scope>NUCLEOTIDE SEQUENCE [LARGE SCALE GENOMIC DNA]</scope>
    <source>
        <strain evidence="3">DSM 26884</strain>
    </source>
</reference>
<dbReference type="SUPFAM" id="SSF50475">
    <property type="entry name" value="FMN-binding split barrel"/>
    <property type="match status" value="1"/>
</dbReference>
<dbReference type="PANTHER" id="PTHR34818:SF1">
    <property type="entry name" value="PROTEIN BLI-3"/>
    <property type="match status" value="1"/>
</dbReference>
<name>A0A1M6GWF1_9BACE</name>
<evidence type="ECO:0000259" key="1">
    <source>
        <dbReference type="Pfam" id="PF16242"/>
    </source>
</evidence>
<dbReference type="EMBL" id="FQZN01000016">
    <property type="protein sequence ID" value="SHJ14195.1"/>
    <property type="molecule type" value="Genomic_DNA"/>
</dbReference>
<dbReference type="Pfam" id="PF16242">
    <property type="entry name" value="Pyrid_ox_like"/>
    <property type="match status" value="1"/>
</dbReference>
<gene>
    <name evidence="2" type="ORF">SAMN05444350_11696</name>
</gene>
<dbReference type="eggNOG" id="COG3871">
    <property type="taxonomic scope" value="Bacteria"/>
</dbReference>
<proteinExistence type="predicted"/>
<dbReference type="PANTHER" id="PTHR34818">
    <property type="entry name" value="PROTEIN BLI-3"/>
    <property type="match status" value="1"/>
</dbReference>
<dbReference type="AlphaFoldDB" id="A0A1M6GWF1"/>
<dbReference type="Proteomes" id="UP000184192">
    <property type="component" value="Unassembled WGS sequence"/>
</dbReference>
<keyword evidence="3" id="KW-1185">Reference proteome</keyword>
<organism evidence="2 3">
    <name type="scientific">Bacteroides stercorirosoris</name>
    <dbReference type="NCBI Taxonomy" id="871324"/>
    <lineage>
        <taxon>Bacteria</taxon>
        <taxon>Pseudomonadati</taxon>
        <taxon>Bacteroidota</taxon>
        <taxon>Bacteroidia</taxon>
        <taxon>Bacteroidales</taxon>
        <taxon>Bacteroidaceae</taxon>
        <taxon>Bacteroides</taxon>
    </lineage>
</organism>
<dbReference type="InterPro" id="IPR052917">
    <property type="entry name" value="Stress-Dev_Protein"/>
</dbReference>
<protein>
    <submittedName>
        <fullName evidence="2">General stress protein 26</fullName>
    </submittedName>
</protein>
<evidence type="ECO:0000313" key="3">
    <source>
        <dbReference type="Proteomes" id="UP000184192"/>
    </source>
</evidence>
<feature type="domain" description="General stress protein FMN-binding split barrel" evidence="1">
    <location>
        <begin position="3"/>
        <end position="133"/>
    </location>
</feature>